<sequence length="92" mass="10730">MYYRLYAQRIFSEKWLEQVDFYESVVGLDRVFFNDQLGFAMFTLDTAYLAIEKTSSDNHPNLIGRYVGLTLQVKNLNDAYDRAVSITKCNTL</sequence>
<dbReference type="Proteomes" id="UP000218332">
    <property type="component" value="Unassembled WGS sequence"/>
</dbReference>
<name>A0A2A2I413_9GAMM</name>
<keyword evidence="2" id="KW-1185">Reference proteome</keyword>
<dbReference type="InterPro" id="IPR029068">
    <property type="entry name" value="Glyas_Bleomycin-R_OHBP_Dase"/>
</dbReference>
<dbReference type="RefSeq" id="WP_095610852.1">
    <property type="nucleotide sequence ID" value="NZ_NMPM01000037.1"/>
</dbReference>
<organism evidence="1 2">
    <name type="scientific">Tamilnaduibacter salinus</name>
    <dbReference type="NCBI Taxonomy" id="1484056"/>
    <lineage>
        <taxon>Bacteria</taxon>
        <taxon>Pseudomonadati</taxon>
        <taxon>Pseudomonadota</taxon>
        <taxon>Gammaproteobacteria</taxon>
        <taxon>Pseudomonadales</taxon>
        <taxon>Marinobacteraceae</taxon>
        <taxon>Tamilnaduibacter</taxon>
    </lineage>
</organism>
<evidence type="ECO:0000313" key="1">
    <source>
        <dbReference type="EMBL" id="PAV26138.1"/>
    </source>
</evidence>
<dbReference type="EMBL" id="NMPM01000037">
    <property type="protein sequence ID" value="PAV26138.1"/>
    <property type="molecule type" value="Genomic_DNA"/>
</dbReference>
<comment type="caution">
    <text evidence="1">The sequence shown here is derived from an EMBL/GenBank/DDBJ whole genome shotgun (WGS) entry which is preliminary data.</text>
</comment>
<accession>A0A2A2I413</accession>
<dbReference type="SUPFAM" id="SSF54593">
    <property type="entry name" value="Glyoxalase/Bleomycin resistance protein/Dihydroxybiphenyl dioxygenase"/>
    <property type="match status" value="1"/>
</dbReference>
<proteinExistence type="predicted"/>
<dbReference type="AlphaFoldDB" id="A0A2A2I413"/>
<evidence type="ECO:0000313" key="2">
    <source>
        <dbReference type="Proteomes" id="UP000218332"/>
    </source>
</evidence>
<gene>
    <name evidence="1" type="ORF">CF392_07570</name>
</gene>
<reference evidence="1 2" key="1">
    <citation type="submission" date="2017-07" db="EMBL/GenBank/DDBJ databases">
        <title>Tamlnaduibacter salinus (Mi-7) genome sequencing.</title>
        <authorList>
            <person name="Verma A."/>
            <person name="Krishnamurthi S."/>
        </authorList>
    </citation>
    <scope>NUCLEOTIDE SEQUENCE [LARGE SCALE GENOMIC DNA]</scope>
    <source>
        <strain evidence="1 2">Mi-7</strain>
    </source>
</reference>
<protein>
    <submittedName>
        <fullName evidence="1">Glyoxalase</fullName>
    </submittedName>
</protein>